<feature type="signal peptide" evidence="4">
    <location>
        <begin position="1"/>
        <end position="31"/>
    </location>
</feature>
<dbReference type="AlphaFoldDB" id="A0A2T7UEL9"/>
<dbReference type="STRING" id="1293045.H663_07550"/>
<evidence type="ECO:0000256" key="1">
    <source>
        <dbReference type="ARBA" id="ARBA00005695"/>
    </source>
</evidence>
<comment type="similarity">
    <text evidence="1">Belongs to the bacterial solute-binding protein 5 family.</text>
</comment>
<dbReference type="GO" id="GO:1904680">
    <property type="term" value="F:peptide transmembrane transporter activity"/>
    <property type="evidence" value="ECO:0007669"/>
    <property type="project" value="TreeGrafter"/>
</dbReference>
<reference evidence="6" key="1">
    <citation type="submission" date="2017-04" db="EMBL/GenBank/DDBJ databases">
        <title>Unexpected and diverse lifestyles within the genus Limnohabitans.</title>
        <authorList>
            <person name="Kasalicky V."/>
            <person name="Mehrshad M."/>
            <person name="Andrei S.-A."/>
            <person name="Salcher M."/>
            <person name="Kratochvilova H."/>
            <person name="Simek K."/>
            <person name="Ghai R."/>
        </authorList>
    </citation>
    <scope>NUCLEOTIDE SEQUENCE [LARGE SCALE GENOMIC DNA]</scope>
    <source>
        <strain evidence="6">II-D5</strain>
    </source>
</reference>
<sequence length="535" mass="59972">MQHFFHLTARTTALVASLAWVGLCGTTAVQAKPFKWSSASDIPTLDIHSQNNALGNGVHAAIFDSLVYYNSKTFKVEPKLATSWREMSATQYRFNLRKGVKFSDGSPLTADDVVFSLERSRAKTSNFNVYAQGISRVAKVDANTVDIILSGPNPVLLNQLTELRIMSKAWAEKNKSVEPKDAKTKDENFAHRNAMGSGPYMVKEWQPDQKLVLVKNPNWWGWSEVPTNVTEIIYTPIKNEATRAAALLSGEIDFVLDPSPQDLGRMRSNANLKVVDGIENRTMFLGMDQHRDELPGSNVKGKNPLKDVKVRKALYQAIDMDTIHRVTMRGLSQNTGALVAPQVNGWSKGVDTRFPYSLDASKKLLTEAGYPQGFEVDFACPNNRYINDEEICQAITAMWAKVGVKAKLRTLPLVTYFPMIQRYEASIYMLGWGVPTFDALYSLQSLTRSVGTGGDGNYNVGRYSNPRMDYIVDRVKTETDLPVRDRLLTEGLQLSNDTVSHIPLHNQVIPWAMKKNVEVVHRPDNRLDWTLIKVN</sequence>
<dbReference type="RefSeq" id="WP_053171798.1">
    <property type="nucleotide sequence ID" value="NZ_LFYT02000008.1"/>
</dbReference>
<dbReference type="InterPro" id="IPR000914">
    <property type="entry name" value="SBP_5_dom"/>
</dbReference>
<comment type="caution">
    <text evidence="6">The sequence shown here is derived from an EMBL/GenBank/DDBJ whole genome shotgun (WGS) entry which is preliminary data.</text>
</comment>
<gene>
    <name evidence="6" type="ORF">H663_008625</name>
</gene>
<dbReference type="SUPFAM" id="SSF53850">
    <property type="entry name" value="Periplasmic binding protein-like II"/>
    <property type="match status" value="1"/>
</dbReference>
<dbReference type="Pfam" id="PF00496">
    <property type="entry name" value="SBP_bac_5"/>
    <property type="match status" value="1"/>
</dbReference>
<dbReference type="Gene3D" id="3.40.190.10">
    <property type="entry name" value="Periplasmic binding protein-like II"/>
    <property type="match status" value="1"/>
</dbReference>
<dbReference type="GO" id="GO:0030288">
    <property type="term" value="C:outer membrane-bounded periplasmic space"/>
    <property type="evidence" value="ECO:0007669"/>
    <property type="project" value="UniProtKB-ARBA"/>
</dbReference>
<dbReference type="Proteomes" id="UP000037507">
    <property type="component" value="Unassembled WGS sequence"/>
</dbReference>
<protein>
    <submittedName>
        <fullName evidence="6">ABC transporter substrate-binding protein</fullName>
    </submittedName>
</protein>
<dbReference type="CDD" id="cd08498">
    <property type="entry name" value="PBP2_NikA_DppA_OppA_like_2"/>
    <property type="match status" value="1"/>
</dbReference>
<dbReference type="InterPro" id="IPR030678">
    <property type="entry name" value="Peptide/Ni-bd"/>
</dbReference>
<dbReference type="PIRSF" id="PIRSF002741">
    <property type="entry name" value="MppA"/>
    <property type="match status" value="1"/>
</dbReference>
<dbReference type="PANTHER" id="PTHR30290">
    <property type="entry name" value="PERIPLASMIC BINDING COMPONENT OF ABC TRANSPORTER"/>
    <property type="match status" value="1"/>
</dbReference>
<keyword evidence="2" id="KW-0813">Transport</keyword>
<accession>A0A2T7UEL9</accession>
<evidence type="ECO:0000313" key="7">
    <source>
        <dbReference type="Proteomes" id="UP000037507"/>
    </source>
</evidence>
<organism evidence="6 7">
    <name type="scientific">Limnohabitans planktonicus II-D5</name>
    <dbReference type="NCBI Taxonomy" id="1293045"/>
    <lineage>
        <taxon>Bacteria</taxon>
        <taxon>Pseudomonadati</taxon>
        <taxon>Pseudomonadota</taxon>
        <taxon>Betaproteobacteria</taxon>
        <taxon>Burkholderiales</taxon>
        <taxon>Comamonadaceae</taxon>
        <taxon>Limnohabitans</taxon>
    </lineage>
</organism>
<dbReference type="GO" id="GO:0043190">
    <property type="term" value="C:ATP-binding cassette (ABC) transporter complex"/>
    <property type="evidence" value="ECO:0007669"/>
    <property type="project" value="InterPro"/>
</dbReference>
<name>A0A2T7UEL9_9BURK</name>
<feature type="chain" id="PRO_5015644856" evidence="4">
    <location>
        <begin position="32"/>
        <end position="535"/>
    </location>
</feature>
<dbReference type="Gene3D" id="3.90.76.10">
    <property type="entry name" value="Dipeptide-binding Protein, Domain 1"/>
    <property type="match status" value="1"/>
</dbReference>
<evidence type="ECO:0000256" key="2">
    <source>
        <dbReference type="ARBA" id="ARBA00022448"/>
    </source>
</evidence>
<dbReference type="Gene3D" id="3.10.105.10">
    <property type="entry name" value="Dipeptide-binding Protein, Domain 3"/>
    <property type="match status" value="1"/>
</dbReference>
<feature type="domain" description="Solute-binding protein family 5" evidence="5">
    <location>
        <begin position="75"/>
        <end position="451"/>
    </location>
</feature>
<dbReference type="InterPro" id="IPR039424">
    <property type="entry name" value="SBP_5"/>
</dbReference>
<proteinExistence type="inferred from homology"/>
<keyword evidence="3 4" id="KW-0732">Signal</keyword>
<dbReference type="EMBL" id="LFYT02000008">
    <property type="protein sequence ID" value="PVE43082.1"/>
    <property type="molecule type" value="Genomic_DNA"/>
</dbReference>
<evidence type="ECO:0000313" key="6">
    <source>
        <dbReference type="EMBL" id="PVE43082.1"/>
    </source>
</evidence>
<evidence type="ECO:0000256" key="3">
    <source>
        <dbReference type="ARBA" id="ARBA00022729"/>
    </source>
</evidence>
<dbReference type="PANTHER" id="PTHR30290:SF9">
    <property type="entry name" value="OLIGOPEPTIDE-BINDING PROTEIN APPA"/>
    <property type="match status" value="1"/>
</dbReference>
<evidence type="ECO:0000256" key="4">
    <source>
        <dbReference type="SAM" id="SignalP"/>
    </source>
</evidence>
<keyword evidence="7" id="KW-1185">Reference proteome</keyword>
<dbReference type="GO" id="GO:0015833">
    <property type="term" value="P:peptide transport"/>
    <property type="evidence" value="ECO:0007669"/>
    <property type="project" value="TreeGrafter"/>
</dbReference>
<evidence type="ECO:0000259" key="5">
    <source>
        <dbReference type="Pfam" id="PF00496"/>
    </source>
</evidence>